<keyword evidence="3" id="KW-0372">Hormone</keyword>
<comment type="similarity">
    <text evidence="1">Belongs to the stanniocalcin family.</text>
</comment>
<dbReference type="GO" id="GO:0006874">
    <property type="term" value="P:intracellular calcium ion homeostasis"/>
    <property type="evidence" value="ECO:0007669"/>
    <property type="project" value="TreeGrafter"/>
</dbReference>
<evidence type="ECO:0000256" key="1">
    <source>
        <dbReference type="ARBA" id="ARBA00008693"/>
    </source>
</evidence>
<comment type="subunit">
    <text evidence="2">Homodimer; disulfide-linked.</text>
</comment>
<sequence>MSSIAKRILALTVFVSLLAVFSPVPGSPPNGILASSTPPSGVNSTSPECLNPPPDSCTFYADCLESRYQCGSSGYPLGYGQKFCTKFQTQRASLSEKGQAWMLATLHCLQEALVPDASGAPHADGSCAALKKTAFDSHAPCYVSNGLCTLNPSDWIAIVEIVGIETLFDSWDAFKATLTAGTDCLEFYAYLLEQKL</sequence>
<keyword evidence="5" id="KW-0732">Signal</keyword>
<reference evidence="6 7" key="1">
    <citation type="journal article" date="2024" name="J Genomics">
        <title>Draft genome sequencing and assembly of Favolaschia claudopus CIRM-BRFM 2984 isolated from oak limbs.</title>
        <authorList>
            <person name="Navarro D."/>
            <person name="Drula E."/>
            <person name="Chaduli D."/>
            <person name="Cazenave R."/>
            <person name="Ahrendt S."/>
            <person name="Wang J."/>
            <person name="Lipzen A."/>
            <person name="Daum C."/>
            <person name="Barry K."/>
            <person name="Grigoriev I.V."/>
            <person name="Favel A."/>
            <person name="Rosso M.N."/>
            <person name="Martin F."/>
        </authorList>
    </citation>
    <scope>NUCLEOTIDE SEQUENCE [LARGE SCALE GENOMIC DNA]</scope>
    <source>
        <strain evidence="6 7">CIRM-BRFM 2984</strain>
    </source>
</reference>
<evidence type="ECO:0000256" key="4">
    <source>
        <dbReference type="ARBA" id="ARBA00023157"/>
    </source>
</evidence>
<keyword evidence="4" id="KW-1015">Disulfide bond</keyword>
<dbReference type="Proteomes" id="UP001362999">
    <property type="component" value="Unassembled WGS sequence"/>
</dbReference>
<gene>
    <name evidence="6" type="ORF">R3P38DRAFT_3252746</name>
</gene>
<comment type="caution">
    <text evidence="6">The sequence shown here is derived from an EMBL/GenBank/DDBJ whole genome shotgun (WGS) entry which is preliminary data.</text>
</comment>
<name>A0AAW0E0H6_9AGAR</name>
<dbReference type="GO" id="GO:0005179">
    <property type="term" value="F:hormone activity"/>
    <property type="evidence" value="ECO:0007669"/>
    <property type="project" value="UniProtKB-KW"/>
</dbReference>
<dbReference type="PANTHER" id="PTHR11245:SF6">
    <property type="entry name" value="DUF19 DOMAIN-CONTAINING PROTEIN"/>
    <property type="match status" value="1"/>
</dbReference>
<dbReference type="AlphaFoldDB" id="A0AAW0E0H6"/>
<dbReference type="EMBL" id="JAWWNJ010000004">
    <property type="protein sequence ID" value="KAK7057665.1"/>
    <property type="molecule type" value="Genomic_DNA"/>
</dbReference>
<protein>
    <submittedName>
        <fullName evidence="6">Uncharacterized protein</fullName>
    </submittedName>
</protein>
<dbReference type="InterPro" id="IPR004978">
    <property type="entry name" value="Stanniocalcin"/>
</dbReference>
<evidence type="ECO:0000313" key="6">
    <source>
        <dbReference type="EMBL" id="KAK7057665.1"/>
    </source>
</evidence>
<organism evidence="6 7">
    <name type="scientific">Favolaschia claudopus</name>
    <dbReference type="NCBI Taxonomy" id="2862362"/>
    <lineage>
        <taxon>Eukaryota</taxon>
        <taxon>Fungi</taxon>
        <taxon>Dikarya</taxon>
        <taxon>Basidiomycota</taxon>
        <taxon>Agaricomycotina</taxon>
        <taxon>Agaricomycetes</taxon>
        <taxon>Agaricomycetidae</taxon>
        <taxon>Agaricales</taxon>
        <taxon>Marasmiineae</taxon>
        <taxon>Mycenaceae</taxon>
        <taxon>Favolaschia</taxon>
    </lineage>
</organism>
<proteinExistence type="inferred from homology"/>
<feature type="chain" id="PRO_5043463219" evidence="5">
    <location>
        <begin position="27"/>
        <end position="196"/>
    </location>
</feature>
<keyword evidence="7" id="KW-1185">Reference proteome</keyword>
<dbReference type="PANTHER" id="PTHR11245">
    <property type="entry name" value="STANNIOCALCIN"/>
    <property type="match status" value="1"/>
</dbReference>
<evidence type="ECO:0000256" key="2">
    <source>
        <dbReference type="ARBA" id="ARBA00011748"/>
    </source>
</evidence>
<evidence type="ECO:0000256" key="3">
    <source>
        <dbReference type="ARBA" id="ARBA00022702"/>
    </source>
</evidence>
<dbReference type="GO" id="GO:0005615">
    <property type="term" value="C:extracellular space"/>
    <property type="evidence" value="ECO:0007669"/>
    <property type="project" value="TreeGrafter"/>
</dbReference>
<evidence type="ECO:0000313" key="7">
    <source>
        <dbReference type="Proteomes" id="UP001362999"/>
    </source>
</evidence>
<evidence type="ECO:0000256" key="5">
    <source>
        <dbReference type="SAM" id="SignalP"/>
    </source>
</evidence>
<dbReference type="Pfam" id="PF03298">
    <property type="entry name" value="Stanniocalcin"/>
    <property type="match status" value="1"/>
</dbReference>
<feature type="signal peptide" evidence="5">
    <location>
        <begin position="1"/>
        <end position="26"/>
    </location>
</feature>
<accession>A0AAW0E0H6</accession>